<keyword evidence="2" id="KW-0479">Metal-binding</keyword>
<name>A0AAE1FT02_PETCI</name>
<keyword evidence="13" id="KW-1185">Reference proteome</keyword>
<dbReference type="Proteomes" id="UP001286313">
    <property type="component" value="Unassembled WGS sequence"/>
</dbReference>
<dbReference type="PROSITE" id="PS00028">
    <property type="entry name" value="ZINC_FINGER_C2H2_1"/>
    <property type="match status" value="3"/>
</dbReference>
<dbReference type="InterPro" id="IPR036236">
    <property type="entry name" value="Znf_C2H2_sf"/>
</dbReference>
<evidence type="ECO:0000259" key="11">
    <source>
        <dbReference type="PROSITE" id="PS50157"/>
    </source>
</evidence>
<evidence type="ECO:0000256" key="5">
    <source>
        <dbReference type="ARBA" id="ARBA00022833"/>
    </source>
</evidence>
<evidence type="ECO:0000313" key="13">
    <source>
        <dbReference type="Proteomes" id="UP001286313"/>
    </source>
</evidence>
<evidence type="ECO:0000256" key="7">
    <source>
        <dbReference type="ARBA" id="ARBA00023163"/>
    </source>
</evidence>
<evidence type="ECO:0000256" key="9">
    <source>
        <dbReference type="PROSITE-ProRule" id="PRU00042"/>
    </source>
</evidence>
<feature type="domain" description="C2H2-type" evidence="11">
    <location>
        <begin position="435"/>
        <end position="462"/>
    </location>
</feature>
<protein>
    <recommendedName>
        <fullName evidence="11">C2H2-type domain-containing protein</fullName>
    </recommendedName>
</protein>
<accession>A0AAE1FT02</accession>
<dbReference type="Pfam" id="PF00096">
    <property type="entry name" value="zf-C2H2"/>
    <property type="match status" value="2"/>
</dbReference>
<dbReference type="EMBL" id="JAWQEG010001502">
    <property type="protein sequence ID" value="KAK3879035.1"/>
    <property type="molecule type" value="Genomic_DNA"/>
</dbReference>
<reference evidence="12" key="1">
    <citation type="submission" date="2023-10" db="EMBL/GenBank/DDBJ databases">
        <title>Genome assemblies of two species of porcelain crab, Petrolisthes cinctipes and Petrolisthes manimaculis (Anomura: Porcellanidae).</title>
        <authorList>
            <person name="Angst P."/>
        </authorList>
    </citation>
    <scope>NUCLEOTIDE SEQUENCE</scope>
    <source>
        <strain evidence="12">PB745_01</strain>
        <tissue evidence="12">Gill</tissue>
    </source>
</reference>
<evidence type="ECO:0000256" key="1">
    <source>
        <dbReference type="ARBA" id="ARBA00004123"/>
    </source>
</evidence>
<gene>
    <name evidence="12" type="ORF">Pcinc_016366</name>
</gene>
<feature type="compositionally biased region" description="Low complexity" evidence="10">
    <location>
        <begin position="615"/>
        <end position="627"/>
    </location>
</feature>
<feature type="region of interest" description="Disordered" evidence="10">
    <location>
        <begin position="492"/>
        <end position="627"/>
    </location>
</feature>
<dbReference type="SMART" id="SM00355">
    <property type="entry name" value="ZnF_C2H2"/>
    <property type="match status" value="3"/>
</dbReference>
<evidence type="ECO:0000256" key="3">
    <source>
        <dbReference type="ARBA" id="ARBA00022737"/>
    </source>
</evidence>
<organism evidence="12 13">
    <name type="scientific">Petrolisthes cinctipes</name>
    <name type="common">Flat porcelain crab</name>
    <dbReference type="NCBI Taxonomy" id="88211"/>
    <lineage>
        <taxon>Eukaryota</taxon>
        <taxon>Metazoa</taxon>
        <taxon>Ecdysozoa</taxon>
        <taxon>Arthropoda</taxon>
        <taxon>Crustacea</taxon>
        <taxon>Multicrustacea</taxon>
        <taxon>Malacostraca</taxon>
        <taxon>Eumalacostraca</taxon>
        <taxon>Eucarida</taxon>
        <taxon>Decapoda</taxon>
        <taxon>Pleocyemata</taxon>
        <taxon>Anomura</taxon>
        <taxon>Galatheoidea</taxon>
        <taxon>Porcellanidae</taxon>
        <taxon>Petrolisthes</taxon>
    </lineage>
</organism>
<keyword evidence="4 9" id="KW-0863">Zinc-finger</keyword>
<feature type="compositionally biased region" description="Basic residues" evidence="10">
    <location>
        <begin position="492"/>
        <end position="505"/>
    </location>
</feature>
<evidence type="ECO:0000313" key="12">
    <source>
        <dbReference type="EMBL" id="KAK3879035.1"/>
    </source>
</evidence>
<dbReference type="GO" id="GO:0005634">
    <property type="term" value="C:nucleus"/>
    <property type="evidence" value="ECO:0007669"/>
    <property type="project" value="UniProtKB-SubCell"/>
</dbReference>
<sequence>MRAGVDLGGWKMSNSSLSLQRFTLLYNGHLTLSSVAAPKDLLLHTNTHTITLRYTQDVRCTISPATHSVTYTPRKLCLFGSHVIDGGSLVTSWYTNIVHNHFRNLSVDATKFPCCYYTPHRTCIMELHSRPLSRCKETNPSGFNTEEDSGYHSDSSVAGDLWHSTKTSNIEPEVSLKNEVTNDSMNGGRQEVSEDIKVSIDVEGKNDWSGINIQNRKVPEETQPNNPFMTKGQHGDLWCCTNGHFRVLSGPFSEFESNCSCTSRTLVDWNTRPVWSSLHLRHQYKIHEVTHLSPYRTRPRVFPAPLVHHYRHLSQVEPIPASYNNCHPRIVSTLAFSNRESTHTVFLRHHTSRESTPVVHNILPQCHRSDDLQGKEETLTGTSVNIKQEASEASQHLEVSEARPYMCEEAECGRTFCRNEELTRHLRIHSGHRPFICQECGRGFVRRDHLTKHLRTHLPSHAKRTYTCPLHACPHRYTRSDALTRHMWTAHHIRARQPPRHHNARSRTTTPCTSSSPRTSTPMTTPVVSQSSLRPPFCPSVDPKTFPALTDSSPAPPDFSSPHTDSSPEPTDSSPEPSYSSPDPTDSLSSSRQSPPLQLHPSSPTSFHSWPDSCLSSTHPHSPLHST</sequence>
<evidence type="ECO:0000256" key="6">
    <source>
        <dbReference type="ARBA" id="ARBA00023015"/>
    </source>
</evidence>
<evidence type="ECO:0000256" key="2">
    <source>
        <dbReference type="ARBA" id="ARBA00022723"/>
    </source>
</evidence>
<dbReference type="FunFam" id="3.30.160.60:FF:000110">
    <property type="entry name" value="Zinc finger protein-like"/>
    <property type="match status" value="1"/>
</dbReference>
<keyword evidence="6" id="KW-0805">Transcription regulation</keyword>
<dbReference type="FunFam" id="3.30.160.60:FF:000012">
    <property type="entry name" value="RB-associated KRAB zinc finger protein-like"/>
    <property type="match status" value="1"/>
</dbReference>
<dbReference type="AlphaFoldDB" id="A0AAE1FT02"/>
<dbReference type="InterPro" id="IPR013087">
    <property type="entry name" value="Znf_C2H2_type"/>
</dbReference>
<dbReference type="GO" id="GO:0008270">
    <property type="term" value="F:zinc ion binding"/>
    <property type="evidence" value="ECO:0007669"/>
    <property type="project" value="UniProtKB-KW"/>
</dbReference>
<feature type="domain" description="C2H2-type" evidence="11">
    <location>
        <begin position="405"/>
        <end position="434"/>
    </location>
</feature>
<dbReference type="Gene3D" id="3.30.160.60">
    <property type="entry name" value="Classic Zinc Finger"/>
    <property type="match status" value="2"/>
</dbReference>
<dbReference type="PANTHER" id="PTHR23235">
    <property type="entry name" value="KRUEPPEL-LIKE TRANSCRIPTION FACTOR"/>
    <property type="match status" value="1"/>
</dbReference>
<dbReference type="PROSITE" id="PS50157">
    <property type="entry name" value="ZINC_FINGER_C2H2_2"/>
    <property type="match status" value="3"/>
</dbReference>
<dbReference type="SUPFAM" id="SSF57667">
    <property type="entry name" value="beta-beta-alpha zinc fingers"/>
    <property type="match status" value="1"/>
</dbReference>
<comment type="subcellular location">
    <subcellularLocation>
        <location evidence="1">Nucleus</location>
    </subcellularLocation>
</comment>
<keyword evidence="3" id="KW-0677">Repeat</keyword>
<evidence type="ECO:0000256" key="10">
    <source>
        <dbReference type="SAM" id="MobiDB-lite"/>
    </source>
</evidence>
<keyword evidence="5" id="KW-0862">Zinc</keyword>
<feature type="compositionally biased region" description="Low complexity" evidence="10">
    <location>
        <begin position="560"/>
        <end position="606"/>
    </location>
</feature>
<feature type="compositionally biased region" description="Low complexity" evidence="10">
    <location>
        <begin position="506"/>
        <end position="532"/>
    </location>
</feature>
<keyword evidence="8" id="KW-0539">Nucleus</keyword>
<comment type="caution">
    <text evidence="12">The sequence shown here is derived from an EMBL/GenBank/DDBJ whole genome shotgun (WGS) entry which is preliminary data.</text>
</comment>
<feature type="domain" description="C2H2-type" evidence="11">
    <location>
        <begin position="466"/>
        <end position="497"/>
    </location>
</feature>
<keyword evidence="7" id="KW-0804">Transcription</keyword>
<evidence type="ECO:0000256" key="4">
    <source>
        <dbReference type="ARBA" id="ARBA00022771"/>
    </source>
</evidence>
<evidence type="ECO:0000256" key="8">
    <source>
        <dbReference type="ARBA" id="ARBA00023242"/>
    </source>
</evidence>
<proteinExistence type="predicted"/>